<sequence>MDLRLVAVAETAEHHQVAVAEVDGEADLAHLLAMVQQDNSINLHREDDRLMRGPIPPRQTNAEERQSSPAANSPTRCSPIRQREKEPATKTALLQAVDSPGPASRAAHHERPSTHSPVTSIPFDSKAQHAQPSTQGPVDSLPTDSTTQRLHPID</sequence>
<reference evidence="2" key="1">
    <citation type="journal article" date="2023" name="Nat. Plants">
        <title>Single-cell RNA sequencing provides a high-resolution roadmap for understanding the multicellular compartmentation of specialized metabolism.</title>
        <authorList>
            <person name="Sun S."/>
            <person name="Shen X."/>
            <person name="Li Y."/>
            <person name="Li Y."/>
            <person name="Wang S."/>
            <person name="Li R."/>
            <person name="Zhang H."/>
            <person name="Shen G."/>
            <person name="Guo B."/>
            <person name="Wei J."/>
            <person name="Xu J."/>
            <person name="St-Pierre B."/>
            <person name="Chen S."/>
            <person name="Sun C."/>
        </authorList>
    </citation>
    <scope>NUCLEOTIDE SEQUENCE [LARGE SCALE GENOMIC DNA]</scope>
</reference>
<dbReference type="EMBL" id="CM044706">
    <property type="protein sequence ID" value="KAI5659341.1"/>
    <property type="molecule type" value="Genomic_DNA"/>
</dbReference>
<organism evidence="1 2">
    <name type="scientific">Catharanthus roseus</name>
    <name type="common">Madagascar periwinkle</name>
    <name type="synonym">Vinca rosea</name>
    <dbReference type="NCBI Taxonomy" id="4058"/>
    <lineage>
        <taxon>Eukaryota</taxon>
        <taxon>Viridiplantae</taxon>
        <taxon>Streptophyta</taxon>
        <taxon>Embryophyta</taxon>
        <taxon>Tracheophyta</taxon>
        <taxon>Spermatophyta</taxon>
        <taxon>Magnoliopsida</taxon>
        <taxon>eudicotyledons</taxon>
        <taxon>Gunneridae</taxon>
        <taxon>Pentapetalae</taxon>
        <taxon>asterids</taxon>
        <taxon>lamiids</taxon>
        <taxon>Gentianales</taxon>
        <taxon>Apocynaceae</taxon>
        <taxon>Rauvolfioideae</taxon>
        <taxon>Vinceae</taxon>
        <taxon>Catharanthinae</taxon>
        <taxon>Catharanthus</taxon>
    </lineage>
</organism>
<evidence type="ECO:0000313" key="1">
    <source>
        <dbReference type="EMBL" id="KAI5659341.1"/>
    </source>
</evidence>
<accession>A0ACC0AIM0</accession>
<keyword evidence="2" id="KW-1185">Reference proteome</keyword>
<proteinExistence type="predicted"/>
<protein>
    <submittedName>
        <fullName evidence="1">Uncharacterized protein</fullName>
    </submittedName>
</protein>
<dbReference type="Proteomes" id="UP001060085">
    <property type="component" value="Linkage Group LG06"/>
</dbReference>
<name>A0ACC0AIM0_CATRO</name>
<comment type="caution">
    <text evidence="1">The sequence shown here is derived from an EMBL/GenBank/DDBJ whole genome shotgun (WGS) entry which is preliminary data.</text>
</comment>
<evidence type="ECO:0000313" key="2">
    <source>
        <dbReference type="Proteomes" id="UP001060085"/>
    </source>
</evidence>
<gene>
    <name evidence="1" type="ORF">M9H77_28134</name>
</gene>